<keyword evidence="1" id="KW-0813">Transport</keyword>
<proteinExistence type="predicted"/>
<dbReference type="FunFam" id="3.40.50.300:FF:000032">
    <property type="entry name" value="Export ABC transporter ATP-binding protein"/>
    <property type="match status" value="1"/>
</dbReference>
<dbReference type="PANTHER" id="PTHR24220">
    <property type="entry name" value="IMPORT ATP-BINDING PROTEIN"/>
    <property type="match status" value="1"/>
</dbReference>
<dbReference type="InterPro" id="IPR003439">
    <property type="entry name" value="ABC_transporter-like_ATP-bd"/>
</dbReference>
<dbReference type="InterPro" id="IPR027417">
    <property type="entry name" value="P-loop_NTPase"/>
</dbReference>
<evidence type="ECO:0000256" key="2">
    <source>
        <dbReference type="ARBA" id="ARBA00022741"/>
    </source>
</evidence>
<dbReference type="GO" id="GO:0016887">
    <property type="term" value="F:ATP hydrolysis activity"/>
    <property type="evidence" value="ECO:0007669"/>
    <property type="project" value="InterPro"/>
</dbReference>
<comment type="caution">
    <text evidence="5">The sequence shown here is derived from an EMBL/GenBank/DDBJ whole genome shotgun (WGS) entry which is preliminary data.</text>
</comment>
<dbReference type="STRING" id="1801754.A3D42_01095"/>
<reference evidence="5 6" key="1">
    <citation type="journal article" date="2016" name="Nat. Commun.">
        <title>Thousands of microbial genomes shed light on interconnected biogeochemical processes in an aquifer system.</title>
        <authorList>
            <person name="Anantharaman K."/>
            <person name="Brown C.T."/>
            <person name="Hug L.A."/>
            <person name="Sharon I."/>
            <person name="Castelle C.J."/>
            <person name="Probst A.J."/>
            <person name="Thomas B.C."/>
            <person name="Singh A."/>
            <person name="Wilkins M.J."/>
            <person name="Karaoz U."/>
            <person name="Brodie E.L."/>
            <person name="Williams K.H."/>
            <person name="Hubbard S.S."/>
            <person name="Banfield J.F."/>
        </authorList>
    </citation>
    <scope>NUCLEOTIDE SEQUENCE [LARGE SCALE GENOMIC DNA]</scope>
</reference>
<evidence type="ECO:0000259" key="4">
    <source>
        <dbReference type="PROSITE" id="PS50893"/>
    </source>
</evidence>
<dbReference type="GO" id="GO:0005524">
    <property type="term" value="F:ATP binding"/>
    <property type="evidence" value="ECO:0007669"/>
    <property type="project" value="UniProtKB-KW"/>
</dbReference>
<dbReference type="InterPro" id="IPR017911">
    <property type="entry name" value="MacB-like_ATP-bd"/>
</dbReference>
<evidence type="ECO:0000313" key="6">
    <source>
        <dbReference type="Proteomes" id="UP000177777"/>
    </source>
</evidence>
<dbReference type="InterPro" id="IPR015854">
    <property type="entry name" value="ABC_transpr_LolD-like"/>
</dbReference>
<dbReference type="SMART" id="SM00382">
    <property type="entry name" value="AAA"/>
    <property type="match status" value="1"/>
</dbReference>
<keyword evidence="3" id="KW-0067">ATP-binding</keyword>
<dbReference type="PANTHER" id="PTHR24220:SF86">
    <property type="entry name" value="ABC TRANSPORTER ABCH.1"/>
    <property type="match status" value="1"/>
</dbReference>
<sequence>MLEIRNLTKKFKSGDETIVAVNDLSFSVPAGQFLTITGKSGSGKSTLLYQLGLLDMPTAGEVIINGQNLVSLPEEERTKIRLNDLGYIFQDYAILPSLTALENTMLPLLMQGYNFKGAERQAKKALAKVGLTDRENNLPGELSGGQQQRVSIARAIAHDPKIIFADEPTANLDTETSGQVMQAFLELNKEGQTIIMVTHEAQYANLSDRTILLVDGHIVSDTMNK</sequence>
<dbReference type="PROSITE" id="PS50893">
    <property type="entry name" value="ABC_TRANSPORTER_2"/>
    <property type="match status" value="1"/>
</dbReference>
<organism evidence="5 6">
    <name type="scientific">Candidatus Nomurabacteria bacterium RIFCSPHIGHO2_02_FULL_41_18</name>
    <dbReference type="NCBI Taxonomy" id="1801754"/>
    <lineage>
        <taxon>Bacteria</taxon>
        <taxon>Candidatus Nomuraibacteriota</taxon>
    </lineage>
</organism>
<keyword evidence="2" id="KW-0547">Nucleotide-binding</keyword>
<dbReference type="AlphaFoldDB" id="A0A1F6W7D0"/>
<dbReference type="GO" id="GO:0005886">
    <property type="term" value="C:plasma membrane"/>
    <property type="evidence" value="ECO:0007669"/>
    <property type="project" value="TreeGrafter"/>
</dbReference>
<dbReference type="Proteomes" id="UP000177777">
    <property type="component" value="Unassembled WGS sequence"/>
</dbReference>
<evidence type="ECO:0000313" key="5">
    <source>
        <dbReference type="EMBL" id="OGI77575.1"/>
    </source>
</evidence>
<evidence type="ECO:0000256" key="1">
    <source>
        <dbReference type="ARBA" id="ARBA00022448"/>
    </source>
</evidence>
<dbReference type="CDD" id="cd03255">
    <property type="entry name" value="ABC_MJ0796_LolCDE_FtsE"/>
    <property type="match status" value="1"/>
</dbReference>
<dbReference type="PROSITE" id="PS00211">
    <property type="entry name" value="ABC_TRANSPORTER_1"/>
    <property type="match status" value="1"/>
</dbReference>
<dbReference type="GO" id="GO:0022857">
    <property type="term" value="F:transmembrane transporter activity"/>
    <property type="evidence" value="ECO:0007669"/>
    <property type="project" value="TreeGrafter"/>
</dbReference>
<name>A0A1F6W7D0_9BACT</name>
<accession>A0A1F6W7D0</accession>
<dbReference type="InterPro" id="IPR003593">
    <property type="entry name" value="AAA+_ATPase"/>
</dbReference>
<dbReference type="SUPFAM" id="SSF52540">
    <property type="entry name" value="P-loop containing nucleoside triphosphate hydrolases"/>
    <property type="match status" value="1"/>
</dbReference>
<feature type="domain" description="ABC transporter" evidence="4">
    <location>
        <begin position="2"/>
        <end position="223"/>
    </location>
</feature>
<gene>
    <name evidence="5" type="ORF">A3D42_01095</name>
</gene>
<evidence type="ECO:0000256" key="3">
    <source>
        <dbReference type="ARBA" id="ARBA00022840"/>
    </source>
</evidence>
<dbReference type="Gene3D" id="3.40.50.300">
    <property type="entry name" value="P-loop containing nucleotide triphosphate hydrolases"/>
    <property type="match status" value="1"/>
</dbReference>
<dbReference type="EMBL" id="MFUE01000013">
    <property type="protein sequence ID" value="OGI77575.1"/>
    <property type="molecule type" value="Genomic_DNA"/>
</dbReference>
<dbReference type="InterPro" id="IPR017871">
    <property type="entry name" value="ABC_transporter-like_CS"/>
</dbReference>
<protein>
    <recommendedName>
        <fullName evidence="4">ABC transporter domain-containing protein</fullName>
    </recommendedName>
</protein>
<dbReference type="GO" id="GO:0098796">
    <property type="term" value="C:membrane protein complex"/>
    <property type="evidence" value="ECO:0007669"/>
    <property type="project" value="UniProtKB-ARBA"/>
</dbReference>
<dbReference type="Pfam" id="PF00005">
    <property type="entry name" value="ABC_tran"/>
    <property type="match status" value="1"/>
</dbReference>